<evidence type="ECO:0000259" key="3">
    <source>
        <dbReference type="Pfam" id="PF05532"/>
    </source>
</evidence>
<comment type="similarity">
    <text evidence="1">Belongs to the UPF0337 (CsbD) family.</text>
</comment>
<dbReference type="Proteomes" id="UP000595053">
    <property type="component" value="Chromosome"/>
</dbReference>
<evidence type="ECO:0000256" key="2">
    <source>
        <dbReference type="SAM" id="MobiDB-lite"/>
    </source>
</evidence>
<gene>
    <name evidence="4" type="ORF">INS88_05795</name>
</gene>
<evidence type="ECO:0000256" key="1">
    <source>
        <dbReference type="ARBA" id="ARBA00009129"/>
    </source>
</evidence>
<dbReference type="Gene3D" id="1.10.1470.10">
    <property type="entry name" value="YjbJ"/>
    <property type="match status" value="1"/>
</dbReference>
<protein>
    <submittedName>
        <fullName evidence="4">CsbD family protein</fullName>
    </submittedName>
</protein>
<dbReference type="EMBL" id="CP063213">
    <property type="protein sequence ID" value="QOR44817.1"/>
    <property type="molecule type" value="Genomic_DNA"/>
</dbReference>
<dbReference type="RefSeq" id="WP_193327412.1">
    <property type="nucleotide sequence ID" value="NZ_CP053291.1"/>
</dbReference>
<reference evidence="4 5" key="1">
    <citation type="submission" date="2020-10" db="EMBL/GenBank/DDBJ databases">
        <title>Trueperella pecoris sp. nov. isolated from bovine and porcine specimens.</title>
        <authorList>
            <person name="Schoenecker L."/>
            <person name="Schnydrig P."/>
            <person name="Brodard I."/>
            <person name="Thomann A."/>
            <person name="Hemphill A."/>
            <person name="Rodriguez-Campos S."/>
            <person name="Perreten V."/>
            <person name="Jores J."/>
            <person name="Kittl S."/>
        </authorList>
    </citation>
    <scope>NUCLEOTIDE SEQUENCE [LARGE SCALE GENOMIC DNA]</scope>
    <source>
        <strain evidence="4 5">15A0121</strain>
    </source>
</reference>
<proteinExistence type="inferred from homology"/>
<feature type="region of interest" description="Disordered" evidence="2">
    <location>
        <begin position="1"/>
        <end position="42"/>
    </location>
</feature>
<accession>A0A8A5U5P3</accession>
<feature type="compositionally biased region" description="Basic and acidic residues" evidence="2">
    <location>
        <begin position="1"/>
        <end position="22"/>
    </location>
</feature>
<evidence type="ECO:0000313" key="4">
    <source>
        <dbReference type="EMBL" id="QOR44817.1"/>
    </source>
</evidence>
<name>A0A7M1QUI8_9ACTO</name>
<dbReference type="InterPro" id="IPR036629">
    <property type="entry name" value="YjbJ_sf"/>
</dbReference>
<accession>A0A7M1QUI8</accession>
<sequence length="70" mass="7337">MSLGDDIKNTAEDLGGKAKEAAGKATDNESLEFEGKKDQMSADIKDKVANAAEKAKGVVNDAIDKLKGNK</sequence>
<dbReference type="Pfam" id="PF05532">
    <property type="entry name" value="CsbD"/>
    <property type="match status" value="1"/>
</dbReference>
<dbReference type="AlphaFoldDB" id="A0A7M1QUI8"/>
<organism evidence="4 5">
    <name type="scientific">Trueperella pecoris</name>
    <dbReference type="NCBI Taxonomy" id="2733571"/>
    <lineage>
        <taxon>Bacteria</taxon>
        <taxon>Bacillati</taxon>
        <taxon>Actinomycetota</taxon>
        <taxon>Actinomycetes</taxon>
        <taxon>Actinomycetales</taxon>
        <taxon>Actinomycetaceae</taxon>
        <taxon>Trueperella</taxon>
    </lineage>
</organism>
<feature type="compositionally biased region" description="Basic and acidic residues" evidence="2">
    <location>
        <begin position="33"/>
        <end position="42"/>
    </location>
</feature>
<evidence type="ECO:0000313" key="5">
    <source>
        <dbReference type="Proteomes" id="UP000595053"/>
    </source>
</evidence>
<dbReference type="SUPFAM" id="SSF69047">
    <property type="entry name" value="Hypothetical protein YjbJ"/>
    <property type="match status" value="1"/>
</dbReference>
<dbReference type="InterPro" id="IPR008462">
    <property type="entry name" value="CsbD"/>
</dbReference>
<feature type="domain" description="CsbD-like" evidence="3">
    <location>
        <begin position="5"/>
        <end position="56"/>
    </location>
</feature>
<keyword evidence="5" id="KW-1185">Reference proteome</keyword>